<accession>A0A0C1IKM7</accession>
<dbReference type="FunFam" id="3.40.50.970:FF:000022">
    <property type="entry name" value="2-oxoglutarate ferredoxin oxidoreductase alpha subunit"/>
    <property type="match status" value="1"/>
</dbReference>
<protein>
    <submittedName>
        <fullName evidence="5">2-oxoglutarate ferredoxin oxidoreductase subunit alpha</fullName>
    </submittedName>
</protein>
<evidence type="ECO:0000313" key="5">
    <source>
        <dbReference type="EMBL" id="KIC94740.1"/>
    </source>
</evidence>
<evidence type="ECO:0000256" key="1">
    <source>
        <dbReference type="ARBA" id="ARBA00023002"/>
    </source>
</evidence>
<dbReference type="PANTHER" id="PTHR32154:SF20">
    <property type="entry name" value="2-OXOGLUTARATE OXIDOREDUCTASE SUBUNIT KORA"/>
    <property type="match status" value="1"/>
</dbReference>
<dbReference type="GO" id="GO:0016903">
    <property type="term" value="F:oxidoreductase activity, acting on the aldehyde or oxo group of donors"/>
    <property type="evidence" value="ECO:0007669"/>
    <property type="project" value="InterPro"/>
</dbReference>
<dbReference type="Proteomes" id="UP000031408">
    <property type="component" value="Unassembled WGS sequence"/>
</dbReference>
<gene>
    <name evidence="5" type="ORF">OI18_09670</name>
</gene>
<dbReference type="EMBL" id="JSVC01000010">
    <property type="protein sequence ID" value="KIC94740.1"/>
    <property type="molecule type" value="Genomic_DNA"/>
</dbReference>
<evidence type="ECO:0000259" key="3">
    <source>
        <dbReference type="Pfam" id="PF01855"/>
    </source>
</evidence>
<dbReference type="STRING" id="1349421.OI18_09670"/>
<comment type="caution">
    <text evidence="5">The sequence shown here is derived from an EMBL/GenBank/DDBJ whole genome shotgun (WGS) entry which is preliminary data.</text>
</comment>
<dbReference type="InterPro" id="IPR050722">
    <property type="entry name" value="Pyruvate:ferred/Flavod_OxRd"/>
</dbReference>
<dbReference type="Pfam" id="PF17147">
    <property type="entry name" value="PFOR_II"/>
    <property type="match status" value="1"/>
</dbReference>
<dbReference type="InterPro" id="IPR019752">
    <property type="entry name" value="Pyrv/ketoisovalerate_OxRed_cat"/>
</dbReference>
<dbReference type="PANTHER" id="PTHR32154">
    <property type="entry name" value="PYRUVATE-FLAVODOXIN OXIDOREDUCTASE-RELATED"/>
    <property type="match status" value="1"/>
</dbReference>
<dbReference type="Gene3D" id="3.40.920.10">
    <property type="entry name" value="Pyruvate-ferredoxin oxidoreductase, PFOR, domain III"/>
    <property type="match status" value="1"/>
</dbReference>
<feature type="domain" description="Pyruvate/ketoisovalerate oxidoreductase catalytic" evidence="2">
    <location>
        <begin position="20"/>
        <end position="211"/>
    </location>
</feature>
<dbReference type="AlphaFoldDB" id="A0A0C1IKM7"/>
<dbReference type="SUPFAM" id="SSF52518">
    <property type="entry name" value="Thiamin diphosphate-binding fold (THDP-binding)"/>
    <property type="match status" value="1"/>
</dbReference>
<dbReference type="InterPro" id="IPR009014">
    <property type="entry name" value="Transketo_C/PFOR_II"/>
</dbReference>
<reference evidence="5 6" key="1">
    <citation type="submission" date="2014-11" db="EMBL/GenBank/DDBJ databases">
        <title>Genome sequence of Flavihumibacter solisilvae 3-3.</title>
        <authorList>
            <person name="Zhou G."/>
            <person name="Li M."/>
            <person name="Wang G."/>
        </authorList>
    </citation>
    <scope>NUCLEOTIDE SEQUENCE [LARGE SCALE GENOMIC DNA]</scope>
    <source>
        <strain evidence="5 6">3-3</strain>
    </source>
</reference>
<evidence type="ECO:0000259" key="2">
    <source>
        <dbReference type="Pfam" id="PF01558"/>
    </source>
</evidence>
<feature type="domain" description="Pyruvate:ferredoxin oxidoreductase core" evidence="4">
    <location>
        <begin position="518"/>
        <end position="585"/>
    </location>
</feature>
<dbReference type="InterPro" id="IPR002880">
    <property type="entry name" value="Pyrv_Fd/Flavodoxin_OxRdtase_N"/>
</dbReference>
<evidence type="ECO:0000313" key="6">
    <source>
        <dbReference type="Proteomes" id="UP000031408"/>
    </source>
</evidence>
<dbReference type="RefSeq" id="WP_039139410.1">
    <property type="nucleotide sequence ID" value="NZ_JSVC01000010.1"/>
</dbReference>
<dbReference type="Gene3D" id="3.40.50.970">
    <property type="match status" value="1"/>
</dbReference>
<evidence type="ECO:0000259" key="4">
    <source>
        <dbReference type="Pfam" id="PF17147"/>
    </source>
</evidence>
<dbReference type="Gene3D" id="3.40.50.920">
    <property type="match status" value="1"/>
</dbReference>
<proteinExistence type="predicted"/>
<dbReference type="GO" id="GO:0006979">
    <property type="term" value="P:response to oxidative stress"/>
    <property type="evidence" value="ECO:0007669"/>
    <property type="project" value="TreeGrafter"/>
</dbReference>
<dbReference type="NCBIfam" id="TIGR03710">
    <property type="entry name" value="OAFO_sf"/>
    <property type="match status" value="1"/>
</dbReference>
<dbReference type="SUPFAM" id="SSF52922">
    <property type="entry name" value="TK C-terminal domain-like"/>
    <property type="match status" value="1"/>
</dbReference>
<keyword evidence="6" id="KW-1185">Reference proteome</keyword>
<dbReference type="CDD" id="cd07034">
    <property type="entry name" value="TPP_PYR_PFOR_IOR-alpha_like"/>
    <property type="match status" value="1"/>
</dbReference>
<dbReference type="InterPro" id="IPR029061">
    <property type="entry name" value="THDP-binding"/>
</dbReference>
<keyword evidence="1" id="KW-0560">Oxidoreductase</keyword>
<feature type="domain" description="Pyruvate flavodoxin/ferredoxin oxidoreductase pyrimidine binding" evidence="3">
    <location>
        <begin position="260"/>
        <end position="472"/>
    </location>
</feature>
<name>A0A0C1IKM7_9BACT</name>
<dbReference type="OrthoDB" id="9794954at2"/>
<dbReference type="InterPro" id="IPR002869">
    <property type="entry name" value="Pyrv_flavodox_OxRed_cen"/>
</dbReference>
<dbReference type="Pfam" id="PF01558">
    <property type="entry name" value="POR"/>
    <property type="match status" value="1"/>
</dbReference>
<dbReference type="InterPro" id="IPR022367">
    <property type="entry name" value="2-oxoacid/accept_OxRdtase_asu"/>
</dbReference>
<dbReference type="InterPro" id="IPR033412">
    <property type="entry name" value="PFOR_II"/>
</dbReference>
<organism evidence="5 6">
    <name type="scientific">Flavihumibacter solisilvae</name>
    <dbReference type="NCBI Taxonomy" id="1349421"/>
    <lineage>
        <taxon>Bacteria</taxon>
        <taxon>Pseudomonadati</taxon>
        <taxon>Bacteroidota</taxon>
        <taxon>Chitinophagia</taxon>
        <taxon>Chitinophagales</taxon>
        <taxon>Chitinophagaceae</taxon>
        <taxon>Flavihumibacter</taxon>
    </lineage>
</organism>
<dbReference type="SUPFAM" id="SSF53323">
    <property type="entry name" value="Pyruvate-ferredoxin oxidoreductase, PFOR, domain III"/>
    <property type="match status" value="1"/>
</dbReference>
<dbReference type="Pfam" id="PF01855">
    <property type="entry name" value="POR_N"/>
    <property type="match status" value="1"/>
</dbReference>
<sequence>MIRKEELLPEVVIKFAGDSGDGMQLTGTQFTNNTALLGIDLATFPDFPAEIRAPQGTIPGVSGYQLRFSSDRIFTPGDECDVLVAMNAAALKTNLKSLRKGGKIIVNTDGFDAKNLRLANYPDNVNPIEDDSLTNYEVIRMDVTKMTREALKEFTLGTKEKDRAKNMFVLGFLYWMYNRDMESSIHFLTEKFGKKPELLNSNIKALQAGYNYGDTTETFTTRYKVEKARMEPGQYRSIMGNQALAYGLIAASQKSDLPLFLGTYPITPASDILHELSRHKSFGIRTFQAEDEIAGISAAIGAAYGGSLGVTTTSGPGMALKTEAMGLAVMLEIPLLIINIQRGGPSTGLPTKTEQSDLLQAYYGRNGECPMPVISASTPSDCFNAVYEAVRIAVQHMTPVIFLSDGYIANGAEPWKFPTSADLPPIEVNFKTELGHGEDKFQPYLRDEKLVRPWAVPGTPGLEHRVGGLEKQNITGNISYDPDNHQLMVKIRQEKVDKIAEYIPEQKLDSGPEKGQLLVLGWGSTYGAIKSAVSELQSQGYAVSHAHLRHLRPFPRNLGEILKNFDHVLIPEINNGQLVKIVREQFLVDAKSFNKIMGIPITKTELVLKIKEMLGGMN</sequence>